<reference evidence="4 5" key="1">
    <citation type="submission" date="2024-02" db="EMBL/GenBank/DDBJ databases">
        <authorList>
            <person name="Chen Y."/>
            <person name="Shah S."/>
            <person name="Dougan E. K."/>
            <person name="Thang M."/>
            <person name="Chan C."/>
        </authorList>
    </citation>
    <scope>NUCLEOTIDE SEQUENCE [LARGE SCALE GENOMIC DNA]</scope>
</reference>
<dbReference type="Proteomes" id="UP001642484">
    <property type="component" value="Unassembled WGS sequence"/>
</dbReference>
<evidence type="ECO:0000256" key="1">
    <source>
        <dbReference type="SAM" id="MobiDB-lite"/>
    </source>
</evidence>
<evidence type="ECO:0008006" key="6">
    <source>
        <dbReference type="Google" id="ProtNLM"/>
    </source>
</evidence>
<feature type="transmembrane region" description="Helical" evidence="2">
    <location>
        <begin position="295"/>
        <end position="313"/>
    </location>
</feature>
<evidence type="ECO:0000256" key="3">
    <source>
        <dbReference type="SAM" id="SignalP"/>
    </source>
</evidence>
<evidence type="ECO:0000313" key="4">
    <source>
        <dbReference type="EMBL" id="CAK9078462.1"/>
    </source>
</evidence>
<keyword evidence="3" id="KW-0732">Signal</keyword>
<feature type="signal peptide" evidence="3">
    <location>
        <begin position="1"/>
        <end position="24"/>
    </location>
</feature>
<keyword evidence="2" id="KW-0472">Membrane</keyword>
<keyword evidence="5" id="KW-1185">Reference proteome</keyword>
<dbReference type="EMBL" id="CAXAMN010023572">
    <property type="protein sequence ID" value="CAK9078462.1"/>
    <property type="molecule type" value="Genomic_DNA"/>
</dbReference>
<name>A0ABP0PQZ7_9DINO</name>
<accession>A0ABP0PQZ7</accession>
<comment type="caution">
    <text evidence="4">The sequence shown here is derived from an EMBL/GenBank/DDBJ whole genome shotgun (WGS) entry which is preliminary data.</text>
</comment>
<evidence type="ECO:0000313" key="5">
    <source>
        <dbReference type="Proteomes" id="UP001642484"/>
    </source>
</evidence>
<feature type="transmembrane region" description="Helical" evidence="2">
    <location>
        <begin position="162"/>
        <end position="179"/>
    </location>
</feature>
<feature type="region of interest" description="Disordered" evidence="1">
    <location>
        <begin position="55"/>
        <end position="80"/>
    </location>
</feature>
<feature type="chain" id="PRO_5047318120" description="Transmembrane protein" evidence="3">
    <location>
        <begin position="25"/>
        <end position="386"/>
    </location>
</feature>
<feature type="transmembrane region" description="Helical" evidence="2">
    <location>
        <begin position="350"/>
        <end position="368"/>
    </location>
</feature>
<feature type="transmembrane region" description="Helical" evidence="2">
    <location>
        <begin position="260"/>
        <end position="283"/>
    </location>
</feature>
<proteinExistence type="predicted"/>
<gene>
    <name evidence="4" type="ORF">CCMP2556_LOCUS38676</name>
</gene>
<evidence type="ECO:0000256" key="2">
    <source>
        <dbReference type="SAM" id="Phobius"/>
    </source>
</evidence>
<keyword evidence="2" id="KW-1133">Transmembrane helix</keyword>
<keyword evidence="2" id="KW-0812">Transmembrane</keyword>
<protein>
    <recommendedName>
        <fullName evidence="6">Transmembrane protein</fullName>
    </recommendedName>
</protein>
<organism evidence="4 5">
    <name type="scientific">Durusdinium trenchii</name>
    <dbReference type="NCBI Taxonomy" id="1381693"/>
    <lineage>
        <taxon>Eukaryota</taxon>
        <taxon>Sar</taxon>
        <taxon>Alveolata</taxon>
        <taxon>Dinophyceae</taxon>
        <taxon>Suessiales</taxon>
        <taxon>Symbiodiniaceae</taxon>
        <taxon>Durusdinium</taxon>
    </lineage>
</organism>
<sequence>MARRRLRWSLLAVSLLVFDSGRHSGQLGVAITWPWNAEEQRLEKEKEIEAKRIAAEEREKEKQRKKDEEEAMKRQQALEEQERKRKLKELAEVEIEAVKKARQAARRPLNSFEERRVRRQARSEFAGGGGLQLGQQDDWAKPLKPEVKTQLDDAVRFFSETMFTPAALIGSAALGLLFMPPAKFSFSDQTQQPYKVFQFLYRVYVLLASATICLELTTVLETSNAHVQLLELGRQGLALEPTAMDLIMANLEFEYLLCSLSFFGGVVCFVSATLCRVLVVFGYDHQARFLPREPELCLAVSGMMLSSLFWWLHLVNMRFTEFQNFGSMIWRFFLLLLARFRNGEVGPTGYAALFWSCVSVLAAGRILMMEYLGPVRVIPAETEKDG</sequence>